<feature type="transmembrane region" description="Helical" evidence="15">
    <location>
        <begin position="97"/>
        <end position="121"/>
    </location>
</feature>
<dbReference type="SUPFAM" id="SSF50156">
    <property type="entry name" value="PDZ domain-like"/>
    <property type="match status" value="1"/>
</dbReference>
<evidence type="ECO:0000256" key="3">
    <source>
        <dbReference type="ARBA" id="ARBA00007931"/>
    </source>
</evidence>
<dbReference type="STRING" id="863239.GCA_000213935_02434"/>
<evidence type="ECO:0000256" key="5">
    <source>
        <dbReference type="ARBA" id="ARBA00022670"/>
    </source>
</evidence>
<evidence type="ECO:0000256" key="7">
    <source>
        <dbReference type="ARBA" id="ARBA00022801"/>
    </source>
</evidence>
<dbReference type="InterPro" id="IPR041489">
    <property type="entry name" value="PDZ_6"/>
</dbReference>
<comment type="subcellular location">
    <subcellularLocation>
        <location evidence="2">Membrane</location>
        <topology evidence="2">Multi-pass membrane protein</topology>
    </subcellularLocation>
</comment>
<feature type="region of interest" description="Disordered" evidence="14">
    <location>
        <begin position="150"/>
        <end position="174"/>
    </location>
</feature>
<evidence type="ECO:0000256" key="15">
    <source>
        <dbReference type="SAM" id="Phobius"/>
    </source>
</evidence>
<comment type="similarity">
    <text evidence="3">Belongs to the peptidase M50B family.</text>
</comment>
<keyword evidence="10" id="KW-0482">Metalloprotease</keyword>
<name>A0A3D4SW34_9CORY</name>
<dbReference type="Pfam" id="PF17820">
    <property type="entry name" value="PDZ_6"/>
    <property type="match status" value="1"/>
</dbReference>
<dbReference type="InterPro" id="IPR004387">
    <property type="entry name" value="Pept_M50_Zn"/>
</dbReference>
<dbReference type="GO" id="GO:0006508">
    <property type="term" value="P:proteolysis"/>
    <property type="evidence" value="ECO:0007669"/>
    <property type="project" value="UniProtKB-KW"/>
</dbReference>
<keyword evidence="7" id="KW-0378">Hydrolase</keyword>
<evidence type="ECO:0000256" key="2">
    <source>
        <dbReference type="ARBA" id="ARBA00004141"/>
    </source>
</evidence>
<evidence type="ECO:0000256" key="8">
    <source>
        <dbReference type="ARBA" id="ARBA00022833"/>
    </source>
</evidence>
<gene>
    <name evidence="18" type="ORF">DIW82_00565</name>
</gene>
<evidence type="ECO:0000259" key="17">
    <source>
        <dbReference type="Pfam" id="PF17820"/>
    </source>
</evidence>
<dbReference type="PANTHER" id="PTHR42837:SF2">
    <property type="entry name" value="MEMBRANE METALLOPROTEASE ARASP2, CHLOROPLASTIC-RELATED"/>
    <property type="match status" value="1"/>
</dbReference>
<evidence type="ECO:0000256" key="12">
    <source>
        <dbReference type="ARBA" id="ARBA00032214"/>
    </source>
</evidence>
<evidence type="ECO:0000256" key="6">
    <source>
        <dbReference type="ARBA" id="ARBA00022692"/>
    </source>
</evidence>
<evidence type="ECO:0000259" key="16">
    <source>
        <dbReference type="Pfam" id="PF02163"/>
    </source>
</evidence>
<feature type="transmembrane region" description="Helical" evidence="15">
    <location>
        <begin position="396"/>
        <end position="417"/>
    </location>
</feature>
<evidence type="ECO:0000313" key="18">
    <source>
        <dbReference type="EMBL" id="HCT13315.1"/>
    </source>
</evidence>
<dbReference type="GO" id="GO:0004222">
    <property type="term" value="F:metalloendopeptidase activity"/>
    <property type="evidence" value="ECO:0007669"/>
    <property type="project" value="InterPro"/>
</dbReference>
<reference evidence="18 19" key="1">
    <citation type="journal article" date="2018" name="Nat. Biotechnol.">
        <title>A standardized bacterial taxonomy based on genome phylogeny substantially revises the tree of life.</title>
        <authorList>
            <person name="Parks D.H."/>
            <person name="Chuvochina M."/>
            <person name="Waite D.W."/>
            <person name="Rinke C."/>
            <person name="Skarshewski A."/>
            <person name="Chaumeil P.A."/>
            <person name="Hugenholtz P."/>
        </authorList>
    </citation>
    <scope>NUCLEOTIDE SEQUENCE [LARGE SCALE GENOMIC DNA]</scope>
    <source>
        <strain evidence="18">UBA11247</strain>
    </source>
</reference>
<dbReference type="CDD" id="cd06163">
    <property type="entry name" value="S2P-M50_PDZ_RseP-like"/>
    <property type="match status" value="1"/>
</dbReference>
<dbReference type="Gene3D" id="2.30.42.10">
    <property type="match status" value="1"/>
</dbReference>
<organism evidence="18 19">
    <name type="scientific">Corynebacterium nuruki</name>
    <dbReference type="NCBI Taxonomy" id="1032851"/>
    <lineage>
        <taxon>Bacteria</taxon>
        <taxon>Bacillati</taxon>
        <taxon>Actinomycetota</taxon>
        <taxon>Actinomycetes</taxon>
        <taxon>Mycobacteriales</taxon>
        <taxon>Corynebacteriaceae</taxon>
        <taxon>Corynebacterium</taxon>
    </lineage>
</organism>
<keyword evidence="11 15" id="KW-0472">Membrane</keyword>
<sequence>MAYAVGVILFAAGICLSIALHEAGHMAAAKSFGMRVRRYFIGFGPTIWSTKKGHTEYGLKAVPAGGFCDIAGMTALDDYTEDEKPYLMVDRPAWQRLVVMLAGIIVNIVLGIAIIFGVAVAHGLPNTAISTLSDVPAVVGKTLCTPATAADASANDGEGECTGAGPAADSGLREGDRITAVDGSATDTFGDLQEKLDAVGSAAAASGTVTGSRTTVPATVERDGADRGIDLQVEVVEREKTDGSTTQTGAVGMQVRIPGSGELTNHYNPVTAVGGTADYSWYVVRGTAKALVDLPSRYWPVVESIFGGERSMDSPVSVVGASRAGGELVKHEQWVQFALLLANLNFFLAAFNLVPLPPMDGGHGAVIVWEKIRDWFRKRRGLAPGGPADYTKLLPVTYVVAAILLVFGATVIIADVVNPVRLF</sequence>
<evidence type="ECO:0000313" key="19">
    <source>
        <dbReference type="Proteomes" id="UP000261739"/>
    </source>
</evidence>
<protein>
    <recommendedName>
        <fullName evidence="4">Zinc metalloprotease Rip1</fullName>
    </recommendedName>
    <alternativeName>
        <fullName evidence="12">S2P endopeptidase</fullName>
    </alternativeName>
    <alternativeName>
        <fullName evidence="13">Site-2-type intramembrane protease</fullName>
    </alternativeName>
</protein>
<keyword evidence="8" id="KW-0862">Zinc</keyword>
<dbReference type="Pfam" id="PF02163">
    <property type="entry name" value="Peptidase_M50"/>
    <property type="match status" value="1"/>
</dbReference>
<evidence type="ECO:0000256" key="9">
    <source>
        <dbReference type="ARBA" id="ARBA00022989"/>
    </source>
</evidence>
<accession>A0A3D4SW34</accession>
<feature type="domain" description="Peptidase M50" evidence="16">
    <location>
        <begin position="10"/>
        <end position="377"/>
    </location>
</feature>
<feature type="transmembrane region" description="Helical" evidence="15">
    <location>
        <begin position="334"/>
        <end position="354"/>
    </location>
</feature>
<dbReference type="AlphaFoldDB" id="A0A3D4SW34"/>
<evidence type="ECO:0000256" key="11">
    <source>
        <dbReference type="ARBA" id="ARBA00023136"/>
    </source>
</evidence>
<keyword evidence="6 15" id="KW-0812">Transmembrane</keyword>
<evidence type="ECO:0000256" key="14">
    <source>
        <dbReference type="SAM" id="MobiDB-lite"/>
    </source>
</evidence>
<feature type="domain" description="PDZ" evidence="17">
    <location>
        <begin position="165"/>
        <end position="198"/>
    </location>
</feature>
<dbReference type="InterPro" id="IPR008915">
    <property type="entry name" value="Peptidase_M50"/>
</dbReference>
<keyword evidence="9 15" id="KW-1133">Transmembrane helix</keyword>
<evidence type="ECO:0000256" key="4">
    <source>
        <dbReference type="ARBA" id="ARBA00019897"/>
    </source>
</evidence>
<evidence type="ECO:0000256" key="10">
    <source>
        <dbReference type="ARBA" id="ARBA00023049"/>
    </source>
</evidence>
<dbReference type="Proteomes" id="UP000261739">
    <property type="component" value="Unassembled WGS sequence"/>
</dbReference>
<dbReference type="InterPro" id="IPR036034">
    <property type="entry name" value="PDZ_sf"/>
</dbReference>
<comment type="cofactor">
    <cofactor evidence="1">
        <name>Zn(2+)</name>
        <dbReference type="ChEBI" id="CHEBI:29105"/>
    </cofactor>
</comment>
<proteinExistence type="inferred from homology"/>
<evidence type="ECO:0000256" key="13">
    <source>
        <dbReference type="ARBA" id="ARBA00033476"/>
    </source>
</evidence>
<dbReference type="GO" id="GO:0016020">
    <property type="term" value="C:membrane"/>
    <property type="evidence" value="ECO:0007669"/>
    <property type="project" value="UniProtKB-SubCell"/>
</dbReference>
<dbReference type="PANTHER" id="PTHR42837">
    <property type="entry name" value="REGULATOR OF SIGMA-E PROTEASE RSEP"/>
    <property type="match status" value="1"/>
</dbReference>
<dbReference type="EMBL" id="DQID01000011">
    <property type="protein sequence ID" value="HCT13315.1"/>
    <property type="molecule type" value="Genomic_DNA"/>
</dbReference>
<dbReference type="RefSeq" id="WP_273050891.1">
    <property type="nucleotide sequence ID" value="NZ_DAITTW010000040.1"/>
</dbReference>
<keyword evidence="5" id="KW-0645">Protease</keyword>
<comment type="caution">
    <text evidence="18">The sequence shown here is derived from an EMBL/GenBank/DDBJ whole genome shotgun (WGS) entry which is preliminary data.</text>
</comment>
<evidence type="ECO:0000256" key="1">
    <source>
        <dbReference type="ARBA" id="ARBA00001947"/>
    </source>
</evidence>